<evidence type="ECO:0000313" key="2">
    <source>
        <dbReference type="EMBL" id="PZO41877.1"/>
    </source>
</evidence>
<name>A0A2W4WFC6_9CYAN</name>
<feature type="domain" description="DAC" evidence="1">
    <location>
        <begin position="343"/>
        <end position="503"/>
    </location>
</feature>
<sequence>MQIKMFMWEWQHIFQPAVFRLLVESLRILKIQASPKTFVIGIPINEDANNVYFHPENCGYTPQQFQAVFSMVNDAVSNDPRQGFFITAPLNLERKSSLYLETLQKIVENIVNENDSTGEFISFCSFPVEMNNHWIMTVIQIEKEVFYEQYQLTRAIHEVHAMRYYRIDRSFLEAIIWVILSESQRELQMPSKERYDSFAEPERILEDAASNLLSSIRLHIDDMGGDLLELANAISAERYEGLGSKGRLVICRRDNPHILIKINLKVPISINNYRGIRKLLEVSSETMALLCDAGSVWGLGLPLGTYDLCNEDLFEIKFTEHYTWELVHAEHVMLIVKYRKPRLPRKRFDKEQFCDHVNRLFNVHEEALGILIEAVESAVEQRHGTMLVITTEADQESERLSAQSTVITPTPVSRELISHVSSVDGAILISPDGIVYSFGVILDGLFSKNGDRTRGARYNSAIRYIDGKNNSNIKCLAIIVSEDGYVNIYPTLKQRISRTLIDELIEDLEKHADLSKRFDGDGARATLLNLEKLSFYLLKKDIERVNTAKNIAVDRMNKHSLAEAMGRGMGCIFDQFNDFHVHEEMNHEYYLPINSCDSVMDEV</sequence>
<reference evidence="2 3" key="2">
    <citation type="submission" date="2018-06" db="EMBL/GenBank/DDBJ databases">
        <title>Metagenomic assembly of (sub)arctic Cyanobacteria and their associated microbiome from non-axenic cultures.</title>
        <authorList>
            <person name="Baurain D."/>
        </authorList>
    </citation>
    <scope>NUCLEOTIDE SEQUENCE [LARGE SCALE GENOMIC DNA]</scope>
    <source>
        <strain evidence="2">ULC066bin1</strain>
    </source>
</reference>
<protein>
    <recommendedName>
        <fullName evidence="1">DAC domain-containing protein</fullName>
    </recommendedName>
</protein>
<gene>
    <name evidence="2" type="ORF">DCF19_08380</name>
</gene>
<evidence type="ECO:0000313" key="3">
    <source>
        <dbReference type="Proteomes" id="UP000249467"/>
    </source>
</evidence>
<dbReference type="Pfam" id="PF21750">
    <property type="entry name" value="DACNH"/>
    <property type="match status" value="1"/>
</dbReference>
<dbReference type="PROSITE" id="PS51794">
    <property type="entry name" value="DAC"/>
    <property type="match status" value="1"/>
</dbReference>
<dbReference type="InterPro" id="IPR036888">
    <property type="entry name" value="DNA_integrity_DisA_N_sf"/>
</dbReference>
<dbReference type="InterPro" id="IPR048554">
    <property type="entry name" value="DACNG"/>
</dbReference>
<dbReference type="InterPro" id="IPR048555">
    <property type="entry name" value="DACNH"/>
</dbReference>
<dbReference type="SUPFAM" id="SSF143597">
    <property type="entry name" value="YojJ-like"/>
    <property type="match status" value="1"/>
</dbReference>
<dbReference type="Gene3D" id="3.40.1700.10">
    <property type="entry name" value="DNA integrity scanning protein, DisA, N-terminal domain"/>
    <property type="match status" value="1"/>
</dbReference>
<dbReference type="InterPro" id="IPR003390">
    <property type="entry name" value="DNA_integrity_scan_DisA_N"/>
</dbReference>
<comment type="caution">
    <text evidence="2">The sequence shown here is derived from an EMBL/GenBank/DDBJ whole genome shotgun (WGS) entry which is preliminary data.</text>
</comment>
<proteinExistence type="predicted"/>
<dbReference type="AlphaFoldDB" id="A0A2W4WFC6"/>
<organism evidence="2 3">
    <name type="scientific">Pseudanabaena frigida</name>
    <dbReference type="NCBI Taxonomy" id="945775"/>
    <lineage>
        <taxon>Bacteria</taxon>
        <taxon>Bacillati</taxon>
        <taxon>Cyanobacteriota</taxon>
        <taxon>Cyanophyceae</taxon>
        <taxon>Pseudanabaenales</taxon>
        <taxon>Pseudanabaenaceae</taxon>
        <taxon>Pseudanabaena</taxon>
    </lineage>
</organism>
<accession>A0A2W4WFC6</accession>
<dbReference type="EMBL" id="QBML01000009">
    <property type="protein sequence ID" value="PZO41877.1"/>
    <property type="molecule type" value="Genomic_DNA"/>
</dbReference>
<dbReference type="Proteomes" id="UP000249467">
    <property type="component" value="Unassembled WGS sequence"/>
</dbReference>
<dbReference type="Pfam" id="PF02457">
    <property type="entry name" value="DAC"/>
    <property type="match status" value="1"/>
</dbReference>
<reference evidence="2 3" key="1">
    <citation type="submission" date="2018-04" db="EMBL/GenBank/DDBJ databases">
        <authorList>
            <person name="Go L.Y."/>
            <person name="Mitchell J.A."/>
        </authorList>
    </citation>
    <scope>NUCLEOTIDE SEQUENCE [LARGE SCALE GENOMIC DNA]</scope>
    <source>
        <strain evidence="2">ULC066bin1</strain>
    </source>
</reference>
<dbReference type="Pfam" id="PF21752">
    <property type="entry name" value="DACNG"/>
    <property type="match status" value="1"/>
</dbReference>
<evidence type="ECO:0000259" key="1">
    <source>
        <dbReference type="PROSITE" id="PS51794"/>
    </source>
</evidence>